<name>A0AAD6UPC0_9AGAR</name>
<sequence>MPTSGLSTTPAACPARPPPAHCSVARGPCDEAGNFLPAGAQPPPRRPASPYDDVIQFRLAGLLFRKVEMSTTNIDEMLELWALDKMKYNDLGPLLAMNI</sequence>
<protein>
    <submittedName>
        <fullName evidence="1">Uncharacterized protein</fullName>
    </submittedName>
</protein>
<accession>A0AAD6UPC0</accession>
<reference evidence="1" key="1">
    <citation type="submission" date="2023-03" db="EMBL/GenBank/DDBJ databases">
        <title>Massive genome expansion in bonnet fungi (Mycena s.s.) driven by repeated elements and novel gene families across ecological guilds.</title>
        <authorList>
            <consortium name="Lawrence Berkeley National Laboratory"/>
            <person name="Harder C.B."/>
            <person name="Miyauchi S."/>
            <person name="Viragh M."/>
            <person name="Kuo A."/>
            <person name="Thoen E."/>
            <person name="Andreopoulos B."/>
            <person name="Lu D."/>
            <person name="Skrede I."/>
            <person name="Drula E."/>
            <person name="Henrissat B."/>
            <person name="Morin E."/>
            <person name="Kohler A."/>
            <person name="Barry K."/>
            <person name="LaButti K."/>
            <person name="Morin E."/>
            <person name="Salamov A."/>
            <person name="Lipzen A."/>
            <person name="Mereny Z."/>
            <person name="Hegedus B."/>
            <person name="Baldrian P."/>
            <person name="Stursova M."/>
            <person name="Weitz H."/>
            <person name="Taylor A."/>
            <person name="Grigoriev I.V."/>
            <person name="Nagy L.G."/>
            <person name="Martin F."/>
            <person name="Kauserud H."/>
        </authorList>
    </citation>
    <scope>NUCLEOTIDE SEQUENCE</scope>
    <source>
        <strain evidence="1">9144</strain>
    </source>
</reference>
<organism evidence="1 2">
    <name type="scientific">Mycena pura</name>
    <dbReference type="NCBI Taxonomy" id="153505"/>
    <lineage>
        <taxon>Eukaryota</taxon>
        <taxon>Fungi</taxon>
        <taxon>Dikarya</taxon>
        <taxon>Basidiomycota</taxon>
        <taxon>Agaricomycotina</taxon>
        <taxon>Agaricomycetes</taxon>
        <taxon>Agaricomycetidae</taxon>
        <taxon>Agaricales</taxon>
        <taxon>Marasmiineae</taxon>
        <taxon>Mycenaceae</taxon>
        <taxon>Mycena</taxon>
    </lineage>
</organism>
<keyword evidence="2" id="KW-1185">Reference proteome</keyword>
<dbReference type="Proteomes" id="UP001219525">
    <property type="component" value="Unassembled WGS sequence"/>
</dbReference>
<dbReference type="AlphaFoldDB" id="A0AAD6UPC0"/>
<evidence type="ECO:0000313" key="2">
    <source>
        <dbReference type="Proteomes" id="UP001219525"/>
    </source>
</evidence>
<comment type="caution">
    <text evidence="1">The sequence shown here is derived from an EMBL/GenBank/DDBJ whole genome shotgun (WGS) entry which is preliminary data.</text>
</comment>
<evidence type="ECO:0000313" key="1">
    <source>
        <dbReference type="EMBL" id="KAJ7189363.1"/>
    </source>
</evidence>
<gene>
    <name evidence="1" type="ORF">GGX14DRAFT_580764</name>
</gene>
<dbReference type="EMBL" id="JARJCW010000180">
    <property type="protein sequence ID" value="KAJ7189363.1"/>
    <property type="molecule type" value="Genomic_DNA"/>
</dbReference>
<proteinExistence type="predicted"/>